<evidence type="ECO:0000259" key="4">
    <source>
        <dbReference type="Pfam" id="PF00535"/>
    </source>
</evidence>
<evidence type="ECO:0000256" key="2">
    <source>
        <dbReference type="ARBA" id="ARBA00022676"/>
    </source>
</evidence>
<keyword evidence="3 5" id="KW-0808">Transferase</keyword>
<dbReference type="Gene3D" id="3.90.550.10">
    <property type="entry name" value="Spore Coat Polysaccharide Biosynthesis Protein SpsA, Chain A"/>
    <property type="match status" value="1"/>
</dbReference>
<evidence type="ECO:0000313" key="6">
    <source>
        <dbReference type="Proteomes" id="UP000230093"/>
    </source>
</evidence>
<dbReference type="Proteomes" id="UP000230093">
    <property type="component" value="Unassembled WGS sequence"/>
</dbReference>
<accession>A0A2H0W9F7</accession>
<dbReference type="PANTHER" id="PTHR43179">
    <property type="entry name" value="RHAMNOSYLTRANSFERASE WBBL"/>
    <property type="match status" value="1"/>
</dbReference>
<proteinExistence type="inferred from homology"/>
<dbReference type="InterPro" id="IPR001173">
    <property type="entry name" value="Glyco_trans_2-like"/>
</dbReference>
<keyword evidence="2" id="KW-0328">Glycosyltransferase</keyword>
<evidence type="ECO:0000256" key="1">
    <source>
        <dbReference type="ARBA" id="ARBA00006739"/>
    </source>
</evidence>
<dbReference type="AlphaFoldDB" id="A0A2H0W9F7"/>
<feature type="domain" description="Glycosyltransferase 2-like" evidence="4">
    <location>
        <begin position="6"/>
        <end position="180"/>
    </location>
</feature>
<sequence>MPKVFIIVLNWNQTKDTLECLESLKKINYHDHKVIVVDNGSLKDPTNIIRKKFPRIKVIRNKKNLGFAGGNNMGIKQALEAKVDYVFILNNDTVVHSQVLTRLVKVAEEDKKVAILGPQIFYYNKPKKIWFLRANLTWPMAKINIWNQNKPSPNSKKKLLNTDYVAGAAMLIRTDVIKKLGAFDPYYFLYWEDIDLCVRFAKAGYKIRALTNAYVWHKVSTTTNKINEKNSFFMVRNRLYFCRKYNNFLNFWVKVFLIIFVSRVWKLVYNRFDNHSIAGFHGLLSYFKEPKKLEKNLIINKL</sequence>
<comment type="similarity">
    <text evidence="1">Belongs to the glycosyltransferase 2 family.</text>
</comment>
<dbReference type="InterPro" id="IPR029044">
    <property type="entry name" value="Nucleotide-diphossugar_trans"/>
</dbReference>
<evidence type="ECO:0000256" key="3">
    <source>
        <dbReference type="ARBA" id="ARBA00022679"/>
    </source>
</evidence>
<gene>
    <name evidence="5" type="ORF">COT75_02960</name>
</gene>
<dbReference type="SUPFAM" id="SSF53448">
    <property type="entry name" value="Nucleotide-diphospho-sugar transferases"/>
    <property type="match status" value="1"/>
</dbReference>
<comment type="caution">
    <text evidence="5">The sequence shown here is derived from an EMBL/GenBank/DDBJ whole genome shotgun (WGS) entry which is preliminary data.</text>
</comment>
<dbReference type="CDD" id="cd04186">
    <property type="entry name" value="GT_2_like_c"/>
    <property type="match status" value="1"/>
</dbReference>
<dbReference type="EMBL" id="PEZT01000016">
    <property type="protein sequence ID" value="PIS09195.1"/>
    <property type="molecule type" value="Genomic_DNA"/>
</dbReference>
<organism evidence="5 6">
    <name type="scientific">Candidatus Beckwithbacteria bacterium CG10_big_fil_rev_8_21_14_0_10_34_10</name>
    <dbReference type="NCBI Taxonomy" id="1974495"/>
    <lineage>
        <taxon>Bacteria</taxon>
        <taxon>Candidatus Beckwithiibacteriota</taxon>
    </lineage>
</organism>
<dbReference type="PANTHER" id="PTHR43179:SF12">
    <property type="entry name" value="GALACTOFURANOSYLTRANSFERASE GLFT2"/>
    <property type="match status" value="1"/>
</dbReference>
<dbReference type="Pfam" id="PF00535">
    <property type="entry name" value="Glycos_transf_2"/>
    <property type="match status" value="1"/>
</dbReference>
<reference evidence="6" key="1">
    <citation type="submission" date="2017-09" db="EMBL/GenBank/DDBJ databases">
        <title>Depth-based differentiation of microbial function through sediment-hosted aquifers and enrichment of novel symbionts in the deep terrestrial subsurface.</title>
        <authorList>
            <person name="Probst A.J."/>
            <person name="Ladd B."/>
            <person name="Jarett J.K."/>
            <person name="Geller-Mcgrath D.E."/>
            <person name="Sieber C.M.K."/>
            <person name="Emerson J.B."/>
            <person name="Anantharaman K."/>
            <person name="Thomas B.C."/>
            <person name="Malmstrom R."/>
            <person name="Stieglmeier M."/>
            <person name="Klingl A."/>
            <person name="Woyke T."/>
            <person name="Ryan C.M."/>
            <person name="Banfield J.F."/>
        </authorList>
    </citation>
    <scope>NUCLEOTIDE SEQUENCE [LARGE SCALE GENOMIC DNA]</scope>
</reference>
<evidence type="ECO:0000313" key="5">
    <source>
        <dbReference type="EMBL" id="PIS09195.1"/>
    </source>
</evidence>
<name>A0A2H0W9F7_9BACT</name>
<dbReference type="GO" id="GO:0016757">
    <property type="term" value="F:glycosyltransferase activity"/>
    <property type="evidence" value="ECO:0007669"/>
    <property type="project" value="UniProtKB-KW"/>
</dbReference>
<protein>
    <submittedName>
        <fullName evidence="5">Glycosyltransferase family 2 protein</fullName>
    </submittedName>
</protein>